<evidence type="ECO:0000256" key="2">
    <source>
        <dbReference type="ARBA" id="ARBA00023125"/>
    </source>
</evidence>
<dbReference type="RefSeq" id="WP_076164506.1">
    <property type="nucleotide sequence ID" value="NZ_MRTP01000001.1"/>
</dbReference>
<dbReference type="PRINTS" id="PR00032">
    <property type="entry name" value="HTHARAC"/>
</dbReference>
<name>A0A1R1EZ67_9BACL</name>
<reference evidence="7 8" key="1">
    <citation type="submission" date="2016-11" db="EMBL/GenBank/DDBJ databases">
        <title>Paenibacillus species isolates.</title>
        <authorList>
            <person name="Beno S.M."/>
        </authorList>
    </citation>
    <scope>NUCLEOTIDE SEQUENCE [LARGE SCALE GENOMIC DNA]</scope>
    <source>
        <strain evidence="7 8">FSL R5-0378</strain>
    </source>
</reference>
<evidence type="ECO:0000256" key="3">
    <source>
        <dbReference type="ARBA" id="ARBA00023163"/>
    </source>
</evidence>
<comment type="caution">
    <text evidence="7">The sequence shown here is derived from an EMBL/GenBank/DDBJ whole genome shotgun (WGS) entry which is preliminary data.</text>
</comment>
<dbReference type="Pfam" id="PF12833">
    <property type="entry name" value="HTH_18"/>
    <property type="match status" value="1"/>
</dbReference>
<dbReference type="PANTHER" id="PTHR43280:SF28">
    <property type="entry name" value="HTH-TYPE TRANSCRIPTIONAL ACTIVATOR RHAS"/>
    <property type="match status" value="1"/>
</dbReference>
<evidence type="ECO:0000256" key="1">
    <source>
        <dbReference type="ARBA" id="ARBA00023015"/>
    </source>
</evidence>
<feature type="domain" description="HTH araC/xylS-type" evidence="5">
    <location>
        <begin position="456"/>
        <end position="554"/>
    </location>
</feature>
<dbReference type="STRING" id="297318.BK138_00320"/>
<dbReference type="PROSITE" id="PS50110">
    <property type="entry name" value="RESPONSE_REGULATORY"/>
    <property type="match status" value="1"/>
</dbReference>
<dbReference type="InterPro" id="IPR020449">
    <property type="entry name" value="Tscrpt_reg_AraC-type_HTH"/>
</dbReference>
<keyword evidence="3" id="KW-0804">Transcription</keyword>
<dbReference type="InterPro" id="IPR009057">
    <property type="entry name" value="Homeodomain-like_sf"/>
</dbReference>
<evidence type="ECO:0000259" key="5">
    <source>
        <dbReference type="PROSITE" id="PS01124"/>
    </source>
</evidence>
<dbReference type="InterPro" id="IPR011006">
    <property type="entry name" value="CheY-like_superfamily"/>
</dbReference>
<dbReference type="PANTHER" id="PTHR43280">
    <property type="entry name" value="ARAC-FAMILY TRANSCRIPTIONAL REGULATOR"/>
    <property type="match status" value="1"/>
</dbReference>
<feature type="modified residue" description="4-aspartylphosphate" evidence="4">
    <location>
        <position position="55"/>
    </location>
</feature>
<organism evidence="7 8">
    <name type="scientific">Paenibacillus rhizosphaerae</name>
    <dbReference type="NCBI Taxonomy" id="297318"/>
    <lineage>
        <taxon>Bacteria</taxon>
        <taxon>Bacillati</taxon>
        <taxon>Bacillota</taxon>
        <taxon>Bacilli</taxon>
        <taxon>Bacillales</taxon>
        <taxon>Paenibacillaceae</taxon>
        <taxon>Paenibacillus</taxon>
    </lineage>
</organism>
<sequence>MNRLLIVDDEPIIVDGIYRLLQEEEELQLDLHRAYGGDEALEKLNAIRFDIVLSDIWMPGMTGLELQEHINERWPACKIIFLTGHPDFNYAQTAIRNQCMDYILKTESDETLLRSVRKAIELLQTERMNAGFLDKASEQFQLAVPALQREILQGFCEGTQPLKSLKPELLKSLSIPLTLDGKVMLVMGRVDRWPIQMTKAADKAHMMFAIHNIAKEYLSSCALQSVDVEHNRFFWLIQPKVLLEWGSTHAAAPEDEWSRTIRFVHGTLEMIQSTSLELLKIPLSLAAAKEGVEWREIPARYQKLRAGLSRGLGIGQETILIEGQQSGDFSVDESEIQKQTIRQLIRKWSGNDYVSEDEKQEMYKLLSLLSDMMDPFYEDVGFFLEIYYAIASHLLTQLNRWAVDHAALEEVEMDRVSHYQLHATRKDAFHYLIHAALRLIEARDDEKKEFTNQVVSRLNRYVEEHLDSDLSLTTLSDLVHLNPYYMSRLYKQMTGVNLPDYITDERIKKAKELVVESHLKMHEICKKVGFESPAYFTRIFKKKTGSTPQEFREKHQPTRFK</sequence>
<dbReference type="SUPFAM" id="SSF46689">
    <property type="entry name" value="Homeodomain-like"/>
    <property type="match status" value="2"/>
</dbReference>
<dbReference type="GO" id="GO:0000160">
    <property type="term" value="P:phosphorelay signal transduction system"/>
    <property type="evidence" value="ECO:0007669"/>
    <property type="project" value="InterPro"/>
</dbReference>
<keyword evidence="4" id="KW-0597">Phosphoprotein</keyword>
<evidence type="ECO:0000256" key="4">
    <source>
        <dbReference type="PROSITE-ProRule" id="PRU00169"/>
    </source>
</evidence>
<dbReference type="InterPro" id="IPR018060">
    <property type="entry name" value="HTH_AraC"/>
</dbReference>
<dbReference type="CDD" id="cd17536">
    <property type="entry name" value="REC_YesN-like"/>
    <property type="match status" value="1"/>
</dbReference>
<dbReference type="Proteomes" id="UP000187172">
    <property type="component" value="Unassembled WGS sequence"/>
</dbReference>
<proteinExistence type="predicted"/>
<evidence type="ECO:0008006" key="9">
    <source>
        <dbReference type="Google" id="ProtNLM"/>
    </source>
</evidence>
<evidence type="ECO:0000313" key="8">
    <source>
        <dbReference type="Proteomes" id="UP000187172"/>
    </source>
</evidence>
<keyword evidence="2" id="KW-0238">DNA-binding</keyword>
<dbReference type="Pfam" id="PF00072">
    <property type="entry name" value="Response_reg"/>
    <property type="match status" value="1"/>
</dbReference>
<dbReference type="GO" id="GO:0043565">
    <property type="term" value="F:sequence-specific DNA binding"/>
    <property type="evidence" value="ECO:0007669"/>
    <property type="project" value="InterPro"/>
</dbReference>
<feature type="domain" description="Response regulatory" evidence="6">
    <location>
        <begin position="3"/>
        <end position="120"/>
    </location>
</feature>
<dbReference type="SMART" id="SM00342">
    <property type="entry name" value="HTH_ARAC"/>
    <property type="match status" value="1"/>
</dbReference>
<keyword evidence="8" id="KW-1185">Reference proteome</keyword>
<dbReference type="EMBL" id="MRTP01000001">
    <property type="protein sequence ID" value="OMF57115.1"/>
    <property type="molecule type" value="Genomic_DNA"/>
</dbReference>
<protein>
    <recommendedName>
        <fullName evidence="9">DNA-binding response regulator</fullName>
    </recommendedName>
</protein>
<evidence type="ECO:0000259" key="6">
    <source>
        <dbReference type="PROSITE" id="PS50110"/>
    </source>
</evidence>
<evidence type="ECO:0000313" key="7">
    <source>
        <dbReference type="EMBL" id="OMF57115.1"/>
    </source>
</evidence>
<accession>A0A1R1EZ67</accession>
<dbReference type="SUPFAM" id="SSF52172">
    <property type="entry name" value="CheY-like"/>
    <property type="match status" value="1"/>
</dbReference>
<keyword evidence="1" id="KW-0805">Transcription regulation</keyword>
<dbReference type="Gene3D" id="1.10.10.60">
    <property type="entry name" value="Homeodomain-like"/>
    <property type="match status" value="2"/>
</dbReference>
<gene>
    <name evidence="7" type="ORF">BK138_00320</name>
</gene>
<dbReference type="SMART" id="SM00448">
    <property type="entry name" value="REC"/>
    <property type="match status" value="1"/>
</dbReference>
<dbReference type="Gene3D" id="3.40.50.2300">
    <property type="match status" value="1"/>
</dbReference>
<dbReference type="PROSITE" id="PS01124">
    <property type="entry name" value="HTH_ARAC_FAMILY_2"/>
    <property type="match status" value="1"/>
</dbReference>
<dbReference type="AlphaFoldDB" id="A0A1R1EZ67"/>
<dbReference type="GO" id="GO:0003700">
    <property type="term" value="F:DNA-binding transcription factor activity"/>
    <property type="evidence" value="ECO:0007669"/>
    <property type="project" value="InterPro"/>
</dbReference>
<dbReference type="InterPro" id="IPR001789">
    <property type="entry name" value="Sig_transdc_resp-reg_receiver"/>
</dbReference>